<feature type="domain" description="RNase H type-1" evidence="1">
    <location>
        <begin position="315"/>
        <end position="434"/>
    </location>
</feature>
<dbReference type="InterPro" id="IPR053151">
    <property type="entry name" value="RNase_H-like"/>
</dbReference>
<accession>A0AAV2CJ99</accession>
<feature type="domain" description="Reverse transcriptase zinc-binding" evidence="2">
    <location>
        <begin position="123"/>
        <end position="209"/>
    </location>
</feature>
<dbReference type="SUPFAM" id="SSF53098">
    <property type="entry name" value="Ribonuclease H-like"/>
    <property type="match status" value="1"/>
</dbReference>
<dbReference type="PANTHER" id="PTHR47723:SF13">
    <property type="entry name" value="PUTATIVE-RELATED"/>
    <property type="match status" value="1"/>
</dbReference>
<dbReference type="Gene3D" id="3.30.420.10">
    <property type="entry name" value="Ribonuclease H-like superfamily/Ribonuclease H"/>
    <property type="match status" value="1"/>
</dbReference>
<reference evidence="3 4" key="1">
    <citation type="submission" date="2024-04" db="EMBL/GenBank/DDBJ databases">
        <authorList>
            <person name="Fracassetti M."/>
        </authorList>
    </citation>
    <scope>NUCLEOTIDE SEQUENCE [LARGE SCALE GENOMIC DNA]</scope>
</reference>
<protein>
    <recommendedName>
        <fullName evidence="5">RNase H type-1 domain-containing protein</fullName>
    </recommendedName>
</protein>
<name>A0AAV2CJ99_9ROSI</name>
<dbReference type="GO" id="GO:0003676">
    <property type="term" value="F:nucleic acid binding"/>
    <property type="evidence" value="ECO:0007669"/>
    <property type="project" value="InterPro"/>
</dbReference>
<gene>
    <name evidence="3" type="ORF">LTRI10_LOCUS4323</name>
</gene>
<evidence type="ECO:0000313" key="4">
    <source>
        <dbReference type="Proteomes" id="UP001497516"/>
    </source>
</evidence>
<evidence type="ECO:0008006" key="5">
    <source>
        <dbReference type="Google" id="ProtNLM"/>
    </source>
</evidence>
<dbReference type="Proteomes" id="UP001497516">
    <property type="component" value="Chromosome 1"/>
</dbReference>
<dbReference type="CDD" id="cd06222">
    <property type="entry name" value="RNase_H_like"/>
    <property type="match status" value="1"/>
</dbReference>
<dbReference type="InterPro" id="IPR002156">
    <property type="entry name" value="RNaseH_domain"/>
</dbReference>
<dbReference type="Pfam" id="PF13966">
    <property type="entry name" value="zf-RVT"/>
    <property type="match status" value="1"/>
</dbReference>
<dbReference type="InterPro" id="IPR044730">
    <property type="entry name" value="RNase_H-like_dom_plant"/>
</dbReference>
<dbReference type="AlphaFoldDB" id="A0AAV2CJ99"/>
<dbReference type="InterPro" id="IPR026960">
    <property type="entry name" value="RVT-Znf"/>
</dbReference>
<keyword evidence="4" id="KW-1185">Reference proteome</keyword>
<dbReference type="PANTHER" id="PTHR47723">
    <property type="entry name" value="OS05G0353850 PROTEIN"/>
    <property type="match status" value="1"/>
</dbReference>
<dbReference type="Pfam" id="PF13456">
    <property type="entry name" value="RVT_3"/>
    <property type="match status" value="1"/>
</dbReference>
<sequence length="471" mass="53940">MGQIVAMKRSNHSSLWKAILKAIPLMKSAAVWSIRNGKTTSFWHHPWLEHDLFLKDNTLQDDPTTLDKSAVADWVDDNGEWDWIKLQDIFPPNILALIAGMEPPKDDLGEDKCIWGLERDGRFRLKSAYKLDADQLDSTGEAFWKELWKWKGPSRTKHFLWLVMHDRLLTNKERVKRKLATDGNCNFCKDTEETTEHILRNYRKTKGIWEKFNAKVTCKDTSLPFKTWMLRNLKDDDHGVDFGLIVWHLWKQRNEECLDGKSFVEKSLLCRIEAWFNIFKMALKNVERSFAPPTVRREELIGWKPPPDGWVQIQSDGSVLSPSGSAAAGGLIRDCLGRCSVAYACNLGVCSITVAELKGAAVGLQIAWDQGHRRVHLNLDSSTAVAIIKNCSDDYHRHGLLAIHVNNLLNRDWDVVVSHVYREGNCTADYLAEFGHSLPFGTHHVDVCNPDLCRWLEYDVLRISQPRSINI</sequence>
<dbReference type="InterPro" id="IPR036397">
    <property type="entry name" value="RNaseH_sf"/>
</dbReference>
<dbReference type="GO" id="GO:0004523">
    <property type="term" value="F:RNA-DNA hybrid ribonuclease activity"/>
    <property type="evidence" value="ECO:0007669"/>
    <property type="project" value="InterPro"/>
</dbReference>
<organism evidence="3 4">
    <name type="scientific">Linum trigynum</name>
    <dbReference type="NCBI Taxonomy" id="586398"/>
    <lineage>
        <taxon>Eukaryota</taxon>
        <taxon>Viridiplantae</taxon>
        <taxon>Streptophyta</taxon>
        <taxon>Embryophyta</taxon>
        <taxon>Tracheophyta</taxon>
        <taxon>Spermatophyta</taxon>
        <taxon>Magnoliopsida</taxon>
        <taxon>eudicotyledons</taxon>
        <taxon>Gunneridae</taxon>
        <taxon>Pentapetalae</taxon>
        <taxon>rosids</taxon>
        <taxon>fabids</taxon>
        <taxon>Malpighiales</taxon>
        <taxon>Linaceae</taxon>
        <taxon>Linum</taxon>
    </lineage>
</organism>
<proteinExistence type="predicted"/>
<evidence type="ECO:0000259" key="1">
    <source>
        <dbReference type="Pfam" id="PF13456"/>
    </source>
</evidence>
<dbReference type="InterPro" id="IPR012337">
    <property type="entry name" value="RNaseH-like_sf"/>
</dbReference>
<evidence type="ECO:0000313" key="3">
    <source>
        <dbReference type="EMBL" id="CAL1356638.1"/>
    </source>
</evidence>
<evidence type="ECO:0000259" key="2">
    <source>
        <dbReference type="Pfam" id="PF13966"/>
    </source>
</evidence>
<dbReference type="EMBL" id="OZ034813">
    <property type="protein sequence ID" value="CAL1356638.1"/>
    <property type="molecule type" value="Genomic_DNA"/>
</dbReference>